<dbReference type="InterPro" id="IPR012495">
    <property type="entry name" value="TadE-like_dom"/>
</dbReference>
<dbReference type="RefSeq" id="WP_191774829.1">
    <property type="nucleotide sequence ID" value="NZ_JACYFU010000002.1"/>
</dbReference>
<proteinExistence type="predicted"/>
<name>A0A927FV46_9HYPH</name>
<evidence type="ECO:0000256" key="1">
    <source>
        <dbReference type="SAM" id="Phobius"/>
    </source>
</evidence>
<comment type="caution">
    <text evidence="3">The sequence shown here is derived from an EMBL/GenBank/DDBJ whole genome shotgun (WGS) entry which is preliminary data.</text>
</comment>
<keyword evidence="1" id="KW-0812">Transmembrane</keyword>
<keyword evidence="4" id="KW-1185">Reference proteome</keyword>
<feature type="domain" description="TadE-like" evidence="2">
    <location>
        <begin position="17"/>
        <end position="52"/>
    </location>
</feature>
<gene>
    <name evidence="3" type="ORF">IC608_09525</name>
</gene>
<dbReference type="AlphaFoldDB" id="A0A927FV46"/>
<feature type="transmembrane region" description="Helical" evidence="1">
    <location>
        <begin position="26"/>
        <end position="44"/>
    </location>
</feature>
<dbReference type="EMBL" id="JACYFU010000002">
    <property type="protein sequence ID" value="MBD8065714.1"/>
    <property type="molecule type" value="Genomic_DNA"/>
</dbReference>
<evidence type="ECO:0000313" key="4">
    <source>
        <dbReference type="Proteomes" id="UP000654108"/>
    </source>
</evidence>
<protein>
    <submittedName>
        <fullName evidence="3">Pilus assembly protein</fullName>
    </submittedName>
</protein>
<reference evidence="3" key="1">
    <citation type="submission" date="2020-09" db="EMBL/GenBank/DDBJ databases">
        <title>Genome seq and assembly of Devosia sp.</title>
        <authorList>
            <person name="Chhetri G."/>
        </authorList>
    </citation>
    <scope>NUCLEOTIDE SEQUENCE</scope>
    <source>
        <strain evidence="3">PTR5</strain>
    </source>
</reference>
<sequence>MRKLIAGLGSALRDRAGTAAVEFALIVPIMLLVYVGTMEASSLITMDRKIQSVSGAVGDLVARADKVLTTNQLKDYFQAASGIMTPFSSSGVKQVVTAVNVAPDGSTSVEWTSQYQNGTYSTTTEYTPGQTYPLPAPMIAVAKGKMVIAAEASYSYKPLYGIVFDQAVTLSRAGFFMPRFEGTIDLD</sequence>
<evidence type="ECO:0000259" key="2">
    <source>
        <dbReference type="Pfam" id="PF07811"/>
    </source>
</evidence>
<accession>A0A927FV46</accession>
<evidence type="ECO:0000313" key="3">
    <source>
        <dbReference type="EMBL" id="MBD8065714.1"/>
    </source>
</evidence>
<dbReference type="Pfam" id="PF07811">
    <property type="entry name" value="TadE"/>
    <property type="match status" value="1"/>
</dbReference>
<dbReference type="Proteomes" id="UP000654108">
    <property type="component" value="Unassembled WGS sequence"/>
</dbReference>
<keyword evidence="1" id="KW-0472">Membrane</keyword>
<keyword evidence="1" id="KW-1133">Transmembrane helix</keyword>
<organism evidence="3 4">
    <name type="scientific">Devosia oryzisoli</name>
    <dbReference type="NCBI Taxonomy" id="2774138"/>
    <lineage>
        <taxon>Bacteria</taxon>
        <taxon>Pseudomonadati</taxon>
        <taxon>Pseudomonadota</taxon>
        <taxon>Alphaproteobacteria</taxon>
        <taxon>Hyphomicrobiales</taxon>
        <taxon>Devosiaceae</taxon>
        <taxon>Devosia</taxon>
    </lineage>
</organism>